<organism evidence="2">
    <name type="scientific">Siphoviridae sp. ctX926</name>
    <dbReference type="NCBI Taxonomy" id="2826366"/>
    <lineage>
        <taxon>Viruses</taxon>
        <taxon>Duplodnaviria</taxon>
        <taxon>Heunggongvirae</taxon>
        <taxon>Uroviricota</taxon>
        <taxon>Caudoviricetes</taxon>
    </lineage>
</organism>
<sequence length="123" mass="14476">MRERIKKIRKHFNLTQVKFGEQIGVKGNTVTNYETGLRTPTDAVIKSICREFHIREEWLRFGEGEMFIEMARDEQISEFVGGILTNESDSFKKRLISVLANLTEEEWKILEKKAKELVNEKRD</sequence>
<reference evidence="2" key="1">
    <citation type="journal article" date="2021" name="Proc. Natl. Acad. Sci. U.S.A.">
        <title>A Catalog of Tens of Thousands of Viruses from Human Metagenomes Reveals Hidden Associations with Chronic Diseases.</title>
        <authorList>
            <person name="Tisza M.J."/>
            <person name="Buck C.B."/>
        </authorList>
    </citation>
    <scope>NUCLEOTIDE SEQUENCE</scope>
    <source>
        <strain evidence="2">CtX926</strain>
    </source>
</reference>
<dbReference type="CDD" id="cd00093">
    <property type="entry name" value="HTH_XRE"/>
    <property type="match status" value="1"/>
</dbReference>
<dbReference type="GO" id="GO:0003677">
    <property type="term" value="F:DNA binding"/>
    <property type="evidence" value="ECO:0007669"/>
    <property type="project" value="InterPro"/>
</dbReference>
<evidence type="ECO:0000259" key="1">
    <source>
        <dbReference type="PROSITE" id="PS50943"/>
    </source>
</evidence>
<accession>A0A8S5M1K0</accession>
<evidence type="ECO:0000313" key="2">
    <source>
        <dbReference type="EMBL" id="DAD75927.1"/>
    </source>
</evidence>
<dbReference type="PROSITE" id="PS50943">
    <property type="entry name" value="HTH_CROC1"/>
    <property type="match status" value="1"/>
</dbReference>
<dbReference type="EMBL" id="BK014793">
    <property type="protein sequence ID" value="DAD75927.1"/>
    <property type="molecule type" value="Genomic_DNA"/>
</dbReference>
<feature type="domain" description="HTH cro/C1-type" evidence="1">
    <location>
        <begin position="5"/>
        <end position="59"/>
    </location>
</feature>
<dbReference type="Pfam" id="PF01381">
    <property type="entry name" value="HTH_3"/>
    <property type="match status" value="1"/>
</dbReference>
<protein>
    <submittedName>
        <fullName evidence="2">Helix-turn-helix domain protein</fullName>
    </submittedName>
</protein>
<dbReference type="Gene3D" id="1.10.260.40">
    <property type="entry name" value="lambda repressor-like DNA-binding domains"/>
    <property type="match status" value="1"/>
</dbReference>
<dbReference type="SUPFAM" id="SSF47413">
    <property type="entry name" value="lambda repressor-like DNA-binding domains"/>
    <property type="match status" value="1"/>
</dbReference>
<dbReference type="InterPro" id="IPR010982">
    <property type="entry name" value="Lambda_DNA-bd_dom_sf"/>
</dbReference>
<dbReference type="InterPro" id="IPR001387">
    <property type="entry name" value="Cro/C1-type_HTH"/>
</dbReference>
<dbReference type="SMART" id="SM00530">
    <property type="entry name" value="HTH_XRE"/>
    <property type="match status" value="1"/>
</dbReference>
<proteinExistence type="predicted"/>
<name>A0A8S5M1K0_9CAUD</name>